<feature type="compositionally biased region" description="Low complexity" evidence="1">
    <location>
        <begin position="12"/>
        <end position="23"/>
    </location>
</feature>
<feature type="compositionally biased region" description="Polar residues" evidence="1">
    <location>
        <begin position="40"/>
        <end position="50"/>
    </location>
</feature>
<dbReference type="AlphaFoldDB" id="A0A5K4F842"/>
<protein>
    <submittedName>
        <fullName evidence="3">Ovule protein</fullName>
    </submittedName>
</protein>
<proteinExistence type="predicted"/>
<dbReference type="Proteomes" id="UP000008854">
    <property type="component" value="Unassembled WGS sequence"/>
</dbReference>
<name>A0A5K4F842_SCHMA</name>
<feature type="compositionally biased region" description="Basic and acidic residues" evidence="1">
    <location>
        <begin position="24"/>
        <end position="39"/>
    </location>
</feature>
<dbReference type="WBParaSite" id="Smp_323210.1">
    <property type="protein sequence ID" value="Smp_323210.1"/>
    <property type="gene ID" value="Smp_323210"/>
</dbReference>
<feature type="compositionally biased region" description="Polar residues" evidence="1">
    <location>
        <begin position="1"/>
        <end position="11"/>
    </location>
</feature>
<evidence type="ECO:0000313" key="2">
    <source>
        <dbReference type="Proteomes" id="UP000008854"/>
    </source>
</evidence>
<dbReference type="InParanoid" id="A0A5K4F842"/>
<sequence>MFQNHTTTQGCRNQNSSQYSQRQSTRDISKSDSVTRHTIENPTLSSSANQHYAIPHSHHGCTACVIRMSESSESHLTNC</sequence>
<reference evidence="2" key="1">
    <citation type="journal article" date="2012" name="PLoS Negl. Trop. Dis.">
        <title>A systematically improved high quality genome and transcriptome of the human blood fluke Schistosoma mansoni.</title>
        <authorList>
            <person name="Protasio A.V."/>
            <person name="Tsai I.J."/>
            <person name="Babbage A."/>
            <person name="Nichol S."/>
            <person name="Hunt M."/>
            <person name="Aslett M.A."/>
            <person name="De Silva N."/>
            <person name="Velarde G.S."/>
            <person name="Anderson T.J."/>
            <person name="Clark R.C."/>
            <person name="Davidson C."/>
            <person name="Dillon G.P."/>
            <person name="Holroyd N.E."/>
            <person name="LoVerde P.T."/>
            <person name="Lloyd C."/>
            <person name="McQuillan J."/>
            <person name="Oliveira G."/>
            <person name="Otto T.D."/>
            <person name="Parker-Manuel S.J."/>
            <person name="Quail M.A."/>
            <person name="Wilson R.A."/>
            <person name="Zerlotini A."/>
            <person name="Dunne D.W."/>
            <person name="Berriman M."/>
        </authorList>
    </citation>
    <scope>NUCLEOTIDE SEQUENCE [LARGE SCALE GENOMIC DNA]</scope>
    <source>
        <strain evidence="2">Puerto Rican</strain>
    </source>
</reference>
<reference evidence="3" key="2">
    <citation type="submission" date="2019-11" db="UniProtKB">
        <authorList>
            <consortium name="WormBaseParasite"/>
        </authorList>
    </citation>
    <scope>IDENTIFICATION</scope>
    <source>
        <strain evidence="3">Puerto Rican</strain>
    </source>
</reference>
<evidence type="ECO:0000256" key="1">
    <source>
        <dbReference type="SAM" id="MobiDB-lite"/>
    </source>
</evidence>
<accession>A0A5K4F842</accession>
<keyword evidence="2" id="KW-1185">Reference proteome</keyword>
<evidence type="ECO:0000313" key="3">
    <source>
        <dbReference type="WBParaSite" id="Smp_323210.1"/>
    </source>
</evidence>
<organism evidence="2 3">
    <name type="scientific">Schistosoma mansoni</name>
    <name type="common">Blood fluke</name>
    <dbReference type="NCBI Taxonomy" id="6183"/>
    <lineage>
        <taxon>Eukaryota</taxon>
        <taxon>Metazoa</taxon>
        <taxon>Spiralia</taxon>
        <taxon>Lophotrochozoa</taxon>
        <taxon>Platyhelminthes</taxon>
        <taxon>Trematoda</taxon>
        <taxon>Digenea</taxon>
        <taxon>Strigeidida</taxon>
        <taxon>Schistosomatoidea</taxon>
        <taxon>Schistosomatidae</taxon>
        <taxon>Schistosoma</taxon>
    </lineage>
</organism>
<feature type="region of interest" description="Disordered" evidence="1">
    <location>
        <begin position="1"/>
        <end position="51"/>
    </location>
</feature>